<evidence type="ECO:0000256" key="2">
    <source>
        <dbReference type="ARBA" id="ARBA00004496"/>
    </source>
</evidence>
<accession>A0A8C4X8Q8</accession>
<reference evidence="21" key="2">
    <citation type="submission" date="2025-08" db="UniProtKB">
        <authorList>
            <consortium name="Ensembl"/>
        </authorList>
    </citation>
    <scope>IDENTIFICATION</scope>
</reference>
<feature type="compositionally biased region" description="Acidic residues" evidence="19">
    <location>
        <begin position="3262"/>
        <end position="3271"/>
    </location>
</feature>
<reference evidence="21" key="3">
    <citation type="submission" date="2025-09" db="UniProtKB">
        <authorList>
            <consortium name="Ensembl"/>
        </authorList>
    </citation>
    <scope>IDENTIFICATION</scope>
</reference>
<dbReference type="FunFam" id="3.10.20.90:FF:000007">
    <property type="entry name" value="Serine/threonine-protein kinase WNK1 isoform 1"/>
    <property type="match status" value="1"/>
</dbReference>
<dbReference type="InterPro" id="IPR000719">
    <property type="entry name" value="Prot_kinase_dom"/>
</dbReference>
<dbReference type="EC" id="2.7.11.1" evidence="3"/>
<dbReference type="PROSITE" id="PS50011">
    <property type="entry name" value="PROTEIN_KINASE_DOM"/>
    <property type="match status" value="1"/>
</dbReference>
<feature type="region of interest" description="Disordered" evidence="19">
    <location>
        <begin position="3159"/>
        <end position="3273"/>
    </location>
</feature>
<feature type="coiled-coil region" evidence="18">
    <location>
        <begin position="1128"/>
        <end position="1185"/>
    </location>
</feature>
<evidence type="ECO:0000256" key="1">
    <source>
        <dbReference type="ARBA" id="ARBA00001946"/>
    </source>
</evidence>
<feature type="region of interest" description="Disordered" evidence="19">
    <location>
        <begin position="1"/>
        <end position="70"/>
    </location>
</feature>
<evidence type="ECO:0000256" key="17">
    <source>
        <dbReference type="ARBA" id="ARBA00083534"/>
    </source>
</evidence>
<evidence type="ECO:0000256" key="4">
    <source>
        <dbReference type="ARBA" id="ARBA00022490"/>
    </source>
</evidence>
<dbReference type="GO" id="GO:0004674">
    <property type="term" value="F:protein serine/threonine kinase activity"/>
    <property type="evidence" value="ECO:0007669"/>
    <property type="project" value="UniProtKB-KW"/>
</dbReference>
<dbReference type="FunFam" id="1.10.510.10:FF:000006">
    <property type="entry name" value="Serine/threonine-protein kinase WNK1 isoform 2"/>
    <property type="match status" value="1"/>
</dbReference>
<evidence type="ECO:0000256" key="7">
    <source>
        <dbReference type="ARBA" id="ARBA00022679"/>
    </source>
</evidence>
<dbReference type="Proteomes" id="UP000694620">
    <property type="component" value="Chromosome 11"/>
</dbReference>
<dbReference type="Ensembl" id="ENSECRT00000014091.1">
    <property type="protein sequence ID" value="ENSECRP00000013853.1"/>
    <property type="gene ID" value="ENSECRG00000009227.1"/>
</dbReference>
<evidence type="ECO:0000256" key="11">
    <source>
        <dbReference type="ARBA" id="ARBA00022843"/>
    </source>
</evidence>
<dbReference type="Gene3D" id="3.30.200.20">
    <property type="entry name" value="Phosphorylase Kinase, domain 1"/>
    <property type="match status" value="1"/>
</dbReference>
<dbReference type="FunFam" id="3.10.20.90:FF:000166">
    <property type="entry name" value="serine/threonine-protein kinase WNK3 isoform X1"/>
    <property type="match status" value="1"/>
</dbReference>
<keyword evidence="8" id="KW-0547">Nucleotide-binding</keyword>
<dbReference type="Pfam" id="PF00069">
    <property type="entry name" value="Pkinase"/>
    <property type="match status" value="1"/>
</dbReference>
<keyword evidence="4" id="KW-0963">Cytoplasm</keyword>
<keyword evidence="5" id="KW-0723">Serine/threonine-protein kinase</keyword>
<evidence type="ECO:0000256" key="19">
    <source>
        <dbReference type="SAM" id="MobiDB-lite"/>
    </source>
</evidence>
<comment type="subcellular location">
    <subcellularLocation>
        <location evidence="2">Cytoplasm</location>
    </subcellularLocation>
</comment>
<keyword evidence="9" id="KW-0418">Kinase</keyword>
<evidence type="ECO:0000256" key="18">
    <source>
        <dbReference type="SAM" id="Coils"/>
    </source>
</evidence>
<protein>
    <recommendedName>
        <fullName evidence="15">Serine/threonine-protein kinase WNK3</fullName>
        <ecNumber evidence="3">2.7.11.1</ecNumber>
    </recommendedName>
    <alternativeName>
        <fullName evidence="16">Protein kinase lysine-deficient 3</fullName>
    </alternativeName>
    <alternativeName>
        <fullName evidence="17">Protein kinase with no lysine 3</fullName>
    </alternativeName>
</protein>
<dbReference type="Gene3D" id="1.10.510.10">
    <property type="entry name" value="Transferase(Phosphotransferase) domain 1"/>
    <property type="match status" value="1"/>
</dbReference>
<evidence type="ECO:0000256" key="15">
    <source>
        <dbReference type="ARBA" id="ARBA00071800"/>
    </source>
</evidence>
<dbReference type="GO" id="GO:1904062">
    <property type="term" value="P:regulation of monoatomic cation transmembrane transport"/>
    <property type="evidence" value="ECO:0007669"/>
    <property type="project" value="UniProtKB-ARBA"/>
</dbReference>
<proteinExistence type="predicted"/>
<dbReference type="Pfam" id="PF12202">
    <property type="entry name" value="OSR1_C"/>
    <property type="match status" value="1"/>
</dbReference>
<comment type="catalytic activity">
    <reaction evidence="13">
        <text>L-seryl-[protein] + ATP = O-phospho-L-seryl-[protein] + ADP + H(+)</text>
        <dbReference type="Rhea" id="RHEA:17989"/>
        <dbReference type="Rhea" id="RHEA-COMP:9863"/>
        <dbReference type="Rhea" id="RHEA-COMP:11604"/>
        <dbReference type="ChEBI" id="CHEBI:15378"/>
        <dbReference type="ChEBI" id="CHEBI:29999"/>
        <dbReference type="ChEBI" id="CHEBI:30616"/>
        <dbReference type="ChEBI" id="CHEBI:83421"/>
        <dbReference type="ChEBI" id="CHEBI:456216"/>
        <dbReference type="EC" id="2.7.11.1"/>
    </reaction>
</comment>
<dbReference type="Gene3D" id="3.10.20.90">
    <property type="entry name" value="Phosphatidylinositol 3-kinase Catalytic Subunit, Chain A, domain 1"/>
    <property type="match status" value="2"/>
</dbReference>
<dbReference type="PROSITE" id="PS00108">
    <property type="entry name" value="PROTEIN_KINASE_ST"/>
    <property type="match status" value="1"/>
</dbReference>
<dbReference type="InterPro" id="IPR024678">
    <property type="entry name" value="Kinase_OSR1/WNK_CCT"/>
</dbReference>
<evidence type="ECO:0000256" key="12">
    <source>
        <dbReference type="ARBA" id="ARBA00047899"/>
    </source>
</evidence>
<evidence type="ECO:0000313" key="21">
    <source>
        <dbReference type="Ensembl" id="ENSECRP00000013853.1"/>
    </source>
</evidence>
<evidence type="ECO:0000256" key="16">
    <source>
        <dbReference type="ARBA" id="ARBA00080935"/>
    </source>
</evidence>
<dbReference type="InterPro" id="IPR056865">
    <property type="entry name" value="CCTL2_WNK"/>
</dbReference>
<keyword evidence="22" id="KW-1185">Reference proteome</keyword>
<evidence type="ECO:0000256" key="10">
    <source>
        <dbReference type="ARBA" id="ARBA00022840"/>
    </source>
</evidence>
<evidence type="ECO:0000256" key="3">
    <source>
        <dbReference type="ARBA" id="ARBA00012513"/>
    </source>
</evidence>
<feature type="region of interest" description="Disordered" evidence="19">
    <location>
        <begin position="3314"/>
        <end position="3350"/>
    </location>
</feature>
<sequence>MATDPGEPTDTGDGGKSDGVNLQVQNPEQGSERPTVSQENETMDSELNNARQSNNQVTSSSGSLTSNGRKENKRFFRKSIEICEQDDVDDPLCSGKQDIIGISSVVTETFDTDNVFSGGTGSGIGNYQQPGMSSINICTPNSLSTDQNHCNKEVSTTASSKTRTERELEEEAETEAVATSPGGRFLKFDIELGRGAFKTVYKGLDTETSVEVAWCELQDRKLTKAEQQRFKEEAEMLKGLQHPNIVRFYDSWESVLKGKKCIVLVTELMTSGTLKTYLKRFKVMKPKVLRSWCRQILKGLQFLHTRTPPIIHRDLKCDNIFITGPTGSVKIGDLGLATLMRTSFAKSVIGTPEFMAPEMYEEHYDESVDVYAFGMCMLEMATSEYPYSECKNAAQIYRKVTSGIKPASFDKVSDPEIKEIIEGCIRQNKSERLSIKDLLTHAFFAEDTGVRVELAEDDDGMKESLALRIWVEDPKKLKGKHKDNEAIEFSYDLENDIAEEVAQEMVKSKLFTESDSKLVAKSIKDRVTLIKKSREWKQLMRGYEERRDSQTVLTGGGGPSTSSQVSGFVSSIGQTPGLSVVTQVGLPEPEELTEVDQHVRLQQLQQKVQSTTFTGEFVTEGNVVHADYITCSEKIMSGHNQTACIAQSDVGLQLQFHKQPIGYPQISAPASGSGYPIQSLQSQPYQELQASGFTSQPPGLQAQTIHMQQIQGSGVLCHPQVLAIGQSQPLQTMPVQSLVQPAVLQPQISPVAVPPFQQPLDAMQSSSFGTDGQLITRLQSQAPATTAVDPTNIACVSGSSLMTIPPPLQHFQGIVSPQAVVPSSATVPAIASVTGAESSDTPVASAILLIGQDIQAAQQKTVKIMPQTNVSQQHQVTSVHQVPPQHIKQRSVLQQQHLQANIADTQVQQQTLIANVEKHAVLIQQADQHALLEQKQEQQISMKPHYPLEQPIFVPQHIVEEPLQHEQQVKGQKQENEQTVLQQQLIDQQLFLLQKQHLDQQTLLQQQQTLSHQALLQQHQTLDQHELIMQPQQLDQQILLHQMEQQRLLQLQHIQQMEKQAAVKIQQIEPKSLLQPLDKLKLLQQQPVGQQVVLPPPVDQQVVLHQQAQQHVEQQALLKKQHLEKQVLLQQQQQVEQHTLLLQQQMEQQALLQQPRTELQQKIEAQVLLEQQQALLKQQQQIEQQALLQKQMDQQALLQMQQMEQQAFLQQQKQQKVDQQALLQQQQQMDQQALLQQQQQQMDQQALLQQQQLQQQMDQQALLQQQQQQMDQQALLQQQQQQMDQQALLQQQQQQMDQQALLQQQQQQMDQQALQQQQQQMDQQALLQQQQQMDQQALLQQQQQMDQQALLQQQQQMDQQALLQQQQQMEQQALLQQQQQQVEQQALLEQQAMLQQQQQMEQQALLQQQQQQMEQQVLLQQQQQQIEQQALLQQQQQMEQQALLQQQRQQQMEQQVLLQQQQQQQQMEQQVLLQQQQQQMEQQALLQQQQQQMEQQTLLQQQQQQMEQQTLLQQQQQQMEQQTLLQQQQQQLEQQALLQQQQIEQQALLQQQQQQQQQQMEQHALLQQQQQQMEQQALLQQMEQQALLQQQQQQMEQQALLQQQQQQMEQQALLQQQQQQQQQMEQQALLQQQQQQQQMEQQALQQQVEQQALLQQQQPQQADQQAVLWQQVDQRALLRQQVDQQALLRQQVDQQALLRQQVDQQALLRQQVDQQALLRQQVDQQALLRQQVDQQALMQLQQMEQNLLHHQQTENQVLPKEQQELLQREEVQQQVALQPKQMDQHTFIQQKMEQQTYLQFDQQVLLQKQKEQHASLQQPQQVFLEKPSVLPQSTLPLQGAVSVLEPQAQVPIQQTWAQKHMQQYTCLPQQMEQSSIISQQNLQSSEVLSELQKQGLVQKQAEHQSFSQGGSTLIDSSSEAALQDPPKLQTVSVQPQTDLAFQQQHTVAQQVVHSMPDSQRITQQKPAQLPYQRLVQFSFQDQQSSLTQSAQQLTQQVYMPPQQTLFIPQQVVSVSQAAPVIQSSASLQNVPLPTQQQQVIVTPQQLLVQPQLQAQETIKTSKTPIPIQHQVQQQVPFNQSVPSLQETEQLTLSRQLLQQTGQVNQQQEIKQQINTSHVQGSLIQPDITTQEIQQHIPHTVILKPVQSLQLGQPVQLVQQKSQFQQQTHITPQPLSTPSHLDILAPQQQGHIATQHVSQKQLEILQKDKHVEYKSLLSETQHHIHAHIHQSKTEVSPLSAESMQQQSVLQGMIPHQVTLQAEESSEDQQHDLLQKVPVQDHLLKQQSGIAQLHDQASPQQITQTLLDQVTSITTPSQKLLIQQNHALSLKSQLFVSDQKPTVLSKTSLISLESFSDNSGINSQPKQGFPILQSTEPVPGLTTSPSHSFCYQIPDVLPKSGKPISTTSVPAPDEYALPFTSVDPPDMPVDPRLQQSIVPVPDVNSGLPELEDNYRAQIQSLQEILCVQQQHHHLPKQDSLPGVPVDSKGLTNGEDIAGRNGKTDKPKTQRRSSCQKTDKLVHFQLFMLQVSSYGDNMVECQLETHNNKMVTFKFDTEGDAPEDIADCMVEEDFVLNIEKEKFVEELKVIVMKAQEILKNTSFKLDGQHGSIQAESLEHLHVNPLPPPSKESGHQCSPVGRWKFFINQTIKHRESQSSQGLLMPSSGATDLHLNSRDIKEENVDKFTNIIVTYKQSSDQFDVPIEIEIDHSNNPAVIKKTEEVMTFVDSLPATVSLSCHQTSVGLVQEITSEEPTLGVENQTKYEDSYSESFVGETEQCNELVLELKHDTDSSLLSQSSLVTRSGTEVTSSLSFLEPPSQQIQETTPVSYASPAQPSSFPDSDGEGPPKFEYVDNCIKTLDKKLRSLLYQEHSGCSVSGISEVSTCDPLMAEILDSTSEKISVTTVSSSSSSTSCCSSCSDLSGFTQGPTKKGAIDESNAAAAAKATAGLGEDKDVIIRTEKQAYLNSEGNVISANPLDMAVRQQPLSSVIYRDVSVQGGDKEHLSEAFTSMSIEAAVDVPLHSDASSPGDPEYLPSRGGTYKLQAGEVVSSQVEGLSESSSVVEHHSLSGAEPKEPLESVQRGRFQVIPVSTEMELVSKPVQSGTMQSAECSSSMTECIQGSSLFTTDEQFQTEKIVGRFSVTRTQTECQSYLETASLPSTHTCEMNSSSFTPEQDSRSTSTSASCSTQSESWKQDGNLTIEAHTVNAESPKQSMTDGDDSSVPVGPSGDANCRAGPPQQEEGTHRLQKQNSTHLYSPSSPMSSDDESEVEDEDLRRELQRLREKHIQEVVTLQAQQSRELNELYEQLRQLKEHKYTPVHQCSNQSLSPRRQRSGKGKLRSRPQSFTQTDNGFISNGSMMCNSANFCLQESSSKKTMFTDELHKLVDDWKREAVGFAHLKPSLNQIKQIQQKQEFAFWNSPSEGPSPGWFSSVTPVNVGTVSVQTAPVAVSSASSTPTFQGAPVATTPSVSAYAVPQLCPYSVVAGSTYSAQWSGLPSSALPQHSSSVPSPSQALGHFTTPGNVMHPASVIQKTSGAPPGPK</sequence>
<feature type="region of interest" description="Disordered" evidence="19">
    <location>
        <begin position="2470"/>
        <end position="2513"/>
    </location>
</feature>
<dbReference type="InterPro" id="IPR050588">
    <property type="entry name" value="WNK_Ser-Thr_kinase"/>
</dbReference>
<organism evidence="21 22">
    <name type="scientific">Erpetoichthys calabaricus</name>
    <name type="common">Rope fish</name>
    <name type="synonym">Calamoichthys calabaricus</name>
    <dbReference type="NCBI Taxonomy" id="27687"/>
    <lineage>
        <taxon>Eukaryota</taxon>
        <taxon>Metazoa</taxon>
        <taxon>Chordata</taxon>
        <taxon>Craniata</taxon>
        <taxon>Vertebrata</taxon>
        <taxon>Euteleostomi</taxon>
        <taxon>Actinopterygii</taxon>
        <taxon>Polypteriformes</taxon>
        <taxon>Polypteridae</taxon>
        <taxon>Erpetoichthys</taxon>
    </lineage>
</organism>
<dbReference type="GO" id="GO:0006884">
    <property type="term" value="P:cell volume homeostasis"/>
    <property type="evidence" value="ECO:0007669"/>
    <property type="project" value="UniProtKB-ARBA"/>
</dbReference>
<keyword evidence="18" id="KW-0175">Coiled coil</keyword>
<feature type="compositionally biased region" description="Polar residues" evidence="19">
    <location>
        <begin position="3340"/>
        <end position="3350"/>
    </location>
</feature>
<keyword evidence="6" id="KW-0597">Phosphoprotein</keyword>
<name>A0A8C4X8Q8_ERPCA</name>
<dbReference type="PANTHER" id="PTHR13902">
    <property type="entry name" value="SERINE/THREONINE-PROTEIN KINASE WNK WITH NO LYSINE -RELATED"/>
    <property type="match status" value="1"/>
</dbReference>
<evidence type="ECO:0000259" key="20">
    <source>
        <dbReference type="PROSITE" id="PS50011"/>
    </source>
</evidence>
<feature type="compositionally biased region" description="Basic residues" evidence="19">
    <location>
        <begin position="3328"/>
        <end position="3339"/>
    </location>
</feature>
<feature type="coiled-coil region" evidence="18">
    <location>
        <begin position="1396"/>
        <end position="1650"/>
    </location>
</feature>
<feature type="compositionally biased region" description="Polar residues" evidence="19">
    <location>
        <begin position="3205"/>
        <end position="3214"/>
    </location>
</feature>
<feature type="compositionally biased region" description="Polar residues" evidence="19">
    <location>
        <begin position="2804"/>
        <end position="2837"/>
    </location>
</feature>
<evidence type="ECO:0000256" key="13">
    <source>
        <dbReference type="ARBA" id="ARBA00048679"/>
    </source>
</evidence>
<dbReference type="Pfam" id="PF24889">
    <property type="entry name" value="CCTL2_WNK"/>
    <property type="match status" value="1"/>
</dbReference>
<reference evidence="21" key="1">
    <citation type="submission" date="2021-06" db="EMBL/GenBank/DDBJ databases">
        <authorList>
            <consortium name="Wellcome Sanger Institute Data Sharing"/>
        </authorList>
    </citation>
    <scope>NUCLEOTIDE SEQUENCE [LARGE SCALE GENOMIC DNA]</scope>
</reference>
<dbReference type="CDD" id="cd14031">
    <property type="entry name" value="STKc_WNK3"/>
    <property type="match status" value="1"/>
</dbReference>
<dbReference type="InterPro" id="IPR008271">
    <property type="entry name" value="Ser/Thr_kinase_AS"/>
</dbReference>
<evidence type="ECO:0000256" key="6">
    <source>
        <dbReference type="ARBA" id="ARBA00022553"/>
    </source>
</evidence>
<feature type="compositionally biased region" description="Polar residues" evidence="19">
    <location>
        <begin position="3318"/>
        <end position="3327"/>
    </location>
</feature>
<evidence type="ECO:0000256" key="8">
    <source>
        <dbReference type="ARBA" id="ARBA00022741"/>
    </source>
</evidence>
<comment type="catalytic activity">
    <reaction evidence="12">
        <text>L-threonyl-[protein] + ATP = O-phospho-L-threonyl-[protein] + ADP + H(+)</text>
        <dbReference type="Rhea" id="RHEA:46608"/>
        <dbReference type="Rhea" id="RHEA-COMP:11060"/>
        <dbReference type="Rhea" id="RHEA-COMP:11605"/>
        <dbReference type="ChEBI" id="CHEBI:15378"/>
        <dbReference type="ChEBI" id="CHEBI:30013"/>
        <dbReference type="ChEBI" id="CHEBI:30616"/>
        <dbReference type="ChEBI" id="CHEBI:61977"/>
        <dbReference type="ChEBI" id="CHEBI:456216"/>
        <dbReference type="EC" id="2.7.11.1"/>
    </reaction>
</comment>
<evidence type="ECO:0000256" key="5">
    <source>
        <dbReference type="ARBA" id="ARBA00022527"/>
    </source>
</evidence>
<dbReference type="GO" id="GO:0005524">
    <property type="term" value="F:ATP binding"/>
    <property type="evidence" value="ECO:0007669"/>
    <property type="project" value="UniProtKB-KW"/>
</dbReference>
<dbReference type="FunFam" id="3.30.200.20:FF:000494">
    <property type="entry name" value="serine/threonine-protein kinase WNK2 isoform X2"/>
    <property type="match status" value="1"/>
</dbReference>
<feature type="compositionally biased region" description="Basic and acidic residues" evidence="19">
    <location>
        <begin position="3061"/>
        <end position="3075"/>
    </location>
</feature>
<comment type="cofactor">
    <cofactor evidence="1">
        <name>Mg(2+)</name>
        <dbReference type="ChEBI" id="CHEBI:18420"/>
    </cofactor>
</comment>
<dbReference type="SMART" id="SM00220">
    <property type="entry name" value="S_TKc"/>
    <property type="match status" value="1"/>
</dbReference>
<keyword evidence="11" id="KW-0832">Ubl conjugation</keyword>
<keyword evidence="10" id="KW-0067">ATP-binding</keyword>
<keyword evidence="7" id="KW-0808">Transferase</keyword>
<evidence type="ECO:0000256" key="9">
    <source>
        <dbReference type="ARBA" id="ARBA00022777"/>
    </source>
</evidence>
<feature type="compositionally biased region" description="Polar residues" evidence="19">
    <location>
        <begin position="20"/>
        <end position="67"/>
    </location>
</feature>
<feature type="region of interest" description="Disordered" evidence="19">
    <location>
        <begin position="2804"/>
        <end position="2844"/>
    </location>
</feature>
<feature type="domain" description="Protein kinase" evidence="20">
    <location>
        <begin position="186"/>
        <end position="444"/>
    </location>
</feature>
<feature type="region of interest" description="Disordered" evidence="19">
    <location>
        <begin position="3498"/>
        <end position="3523"/>
    </location>
</feature>
<feature type="region of interest" description="Disordered" evidence="19">
    <location>
        <begin position="3052"/>
        <end position="3077"/>
    </location>
</feature>
<evidence type="ECO:0000256" key="14">
    <source>
        <dbReference type="ARBA" id="ARBA00063874"/>
    </source>
</evidence>
<dbReference type="InterPro" id="IPR011009">
    <property type="entry name" value="Kinase-like_dom_sf"/>
</dbReference>
<dbReference type="SUPFAM" id="SSF56112">
    <property type="entry name" value="Protein kinase-like (PK-like)"/>
    <property type="match status" value="1"/>
</dbReference>
<comment type="subunit">
    <text evidence="14">Interacts with WNK1 and WNK4.</text>
</comment>
<dbReference type="GeneTree" id="ENSGT00940000160145"/>
<feature type="compositionally biased region" description="Polar residues" evidence="19">
    <location>
        <begin position="3159"/>
        <end position="3172"/>
    </location>
</feature>
<feature type="compositionally biased region" description="Low complexity" evidence="19">
    <location>
        <begin position="3176"/>
        <end position="3190"/>
    </location>
</feature>
<feature type="compositionally biased region" description="Low complexity" evidence="19">
    <location>
        <begin position="1"/>
        <end position="11"/>
    </location>
</feature>
<dbReference type="GO" id="GO:0005737">
    <property type="term" value="C:cytoplasm"/>
    <property type="evidence" value="ECO:0007669"/>
    <property type="project" value="UniProtKB-SubCell"/>
</dbReference>
<evidence type="ECO:0000313" key="22">
    <source>
        <dbReference type="Proteomes" id="UP000694620"/>
    </source>
</evidence>